<dbReference type="PANTHER" id="PTHR31900:SF28">
    <property type="entry name" value="FBD DOMAIN-CONTAINING PROTEIN"/>
    <property type="match status" value="1"/>
</dbReference>
<dbReference type="AlphaFoldDB" id="A0A087GAZ7"/>
<evidence type="ECO:0000313" key="2">
    <source>
        <dbReference type="EMBL" id="KFK27049.1"/>
    </source>
</evidence>
<reference evidence="3" key="1">
    <citation type="journal article" date="2015" name="Nat. Plants">
        <title>Genome expansion of Arabis alpina linked with retrotransposition and reduced symmetric DNA methylation.</title>
        <authorList>
            <person name="Willing E.M."/>
            <person name="Rawat V."/>
            <person name="Mandakova T."/>
            <person name="Maumus F."/>
            <person name="James G.V."/>
            <person name="Nordstroem K.J."/>
            <person name="Becker C."/>
            <person name="Warthmann N."/>
            <person name="Chica C."/>
            <person name="Szarzynska B."/>
            <person name="Zytnicki M."/>
            <person name="Albani M.C."/>
            <person name="Kiefer C."/>
            <person name="Bergonzi S."/>
            <person name="Castaings L."/>
            <person name="Mateos J.L."/>
            <person name="Berns M.C."/>
            <person name="Bujdoso N."/>
            <person name="Piofczyk T."/>
            <person name="de Lorenzo L."/>
            <person name="Barrero-Sicilia C."/>
            <person name="Mateos I."/>
            <person name="Piednoel M."/>
            <person name="Hagmann J."/>
            <person name="Chen-Min-Tao R."/>
            <person name="Iglesias-Fernandez R."/>
            <person name="Schuster S.C."/>
            <person name="Alonso-Blanco C."/>
            <person name="Roudier F."/>
            <person name="Carbonero P."/>
            <person name="Paz-Ares J."/>
            <person name="Davis S.J."/>
            <person name="Pecinka A."/>
            <person name="Quesneville H."/>
            <person name="Colot V."/>
            <person name="Lysak M.A."/>
            <person name="Weigel D."/>
            <person name="Coupland G."/>
            <person name="Schneeberger K."/>
        </authorList>
    </citation>
    <scope>NUCLEOTIDE SEQUENCE [LARGE SCALE GENOMIC DNA]</scope>
    <source>
        <strain evidence="3">cv. Pajares</strain>
    </source>
</reference>
<evidence type="ECO:0000259" key="1">
    <source>
        <dbReference type="SMART" id="SM00579"/>
    </source>
</evidence>
<dbReference type="Proteomes" id="UP000029120">
    <property type="component" value="Chromosome 8"/>
</dbReference>
<dbReference type="Gramene" id="KFK27049">
    <property type="protein sequence ID" value="KFK27049"/>
    <property type="gene ID" value="AALP_AA8G327700"/>
</dbReference>
<dbReference type="InterPro" id="IPR050232">
    <property type="entry name" value="FBL13/AtMIF1-like"/>
</dbReference>
<proteinExistence type="predicted"/>
<protein>
    <recommendedName>
        <fullName evidence="1">FBD domain-containing protein</fullName>
    </recommendedName>
</protein>
<dbReference type="EMBL" id="CM002876">
    <property type="protein sequence ID" value="KFK27049.1"/>
    <property type="molecule type" value="Genomic_DNA"/>
</dbReference>
<dbReference type="PANTHER" id="PTHR31900">
    <property type="entry name" value="F-BOX/RNI SUPERFAMILY PROTEIN-RELATED"/>
    <property type="match status" value="1"/>
</dbReference>
<dbReference type="OrthoDB" id="1041004at2759"/>
<dbReference type="InterPro" id="IPR006566">
    <property type="entry name" value="FBD"/>
</dbReference>
<keyword evidence="3" id="KW-1185">Reference proteome</keyword>
<sequence>MPKLVEANVSVNLTKNGLLLKFLTLVKNLSIDLYPSMVLHLTDRFVSNRLLYLEIDACYNIRSSLLLSLLKDLPKLRALKIYNTYPKSSVEAQPCLASELSSVPECLSFHLETLQWIDYSGTRGEKEVAVYILKNARCLKTATISLRSMAIENDLMIKELKSMAKASTSCQLITEF</sequence>
<gene>
    <name evidence="2" type="ordered locus">AALP_Aa8g327700</name>
</gene>
<dbReference type="OMA" id="DACYNIR"/>
<feature type="domain" description="FBD" evidence="1">
    <location>
        <begin position="105"/>
        <end position="175"/>
    </location>
</feature>
<organism evidence="2 3">
    <name type="scientific">Arabis alpina</name>
    <name type="common">Alpine rock-cress</name>
    <dbReference type="NCBI Taxonomy" id="50452"/>
    <lineage>
        <taxon>Eukaryota</taxon>
        <taxon>Viridiplantae</taxon>
        <taxon>Streptophyta</taxon>
        <taxon>Embryophyta</taxon>
        <taxon>Tracheophyta</taxon>
        <taxon>Spermatophyta</taxon>
        <taxon>Magnoliopsida</taxon>
        <taxon>eudicotyledons</taxon>
        <taxon>Gunneridae</taxon>
        <taxon>Pentapetalae</taxon>
        <taxon>rosids</taxon>
        <taxon>malvids</taxon>
        <taxon>Brassicales</taxon>
        <taxon>Brassicaceae</taxon>
        <taxon>Arabideae</taxon>
        <taxon>Arabis</taxon>
    </lineage>
</organism>
<evidence type="ECO:0000313" key="3">
    <source>
        <dbReference type="Proteomes" id="UP000029120"/>
    </source>
</evidence>
<dbReference type="SMART" id="SM00579">
    <property type="entry name" value="FBD"/>
    <property type="match status" value="1"/>
</dbReference>
<accession>A0A087GAZ7</accession>
<dbReference type="Pfam" id="PF08387">
    <property type="entry name" value="FBD"/>
    <property type="match status" value="1"/>
</dbReference>
<name>A0A087GAZ7_ARAAL</name>
<dbReference type="eggNOG" id="ENOG502RRA7">
    <property type="taxonomic scope" value="Eukaryota"/>
</dbReference>